<feature type="compositionally biased region" description="Pro residues" evidence="1">
    <location>
        <begin position="13"/>
        <end position="40"/>
    </location>
</feature>
<dbReference type="Gene3D" id="3.40.525.10">
    <property type="entry name" value="CRAL-TRIO lipid binding domain"/>
    <property type="match status" value="1"/>
</dbReference>
<feature type="compositionally biased region" description="Low complexity" evidence="1">
    <location>
        <begin position="1"/>
        <end position="12"/>
    </location>
</feature>
<dbReference type="AlphaFoldDB" id="A0A7S3WBN2"/>
<dbReference type="InterPro" id="IPR036273">
    <property type="entry name" value="CRAL/TRIO_N_dom_sf"/>
</dbReference>
<evidence type="ECO:0000256" key="1">
    <source>
        <dbReference type="SAM" id="MobiDB-lite"/>
    </source>
</evidence>
<accession>A0A7S3WBN2</accession>
<evidence type="ECO:0000313" key="2">
    <source>
        <dbReference type="EMBL" id="CAE0548278.1"/>
    </source>
</evidence>
<dbReference type="InterPro" id="IPR036865">
    <property type="entry name" value="CRAL-TRIO_dom_sf"/>
</dbReference>
<feature type="region of interest" description="Disordered" evidence="1">
    <location>
        <begin position="1"/>
        <end position="45"/>
    </location>
</feature>
<gene>
    <name evidence="2" type="ORF">EHUX00137_LOCUS16739</name>
</gene>
<name>A0A7S3WBN2_EMIHU</name>
<sequence length="304" mass="31343">MAAAPAAAAPANAPQPPPQPPHPPPPAAASAPAPSPPAVAPAPVAAPAKPVAEPAFTDAEVEVLRTPLAPSEWCGSELHERALAYMRSRRDAAVLADPSLAPTVEMASDLRLWRFLVATAFKGGDAASMYVEALRWRKRNGTDATRKDLRAANPSFFTAGATSLETPLLTEQDAAVFAARPRTFFTKSAGGGGELLLDRAGNLLFIEVPASADAAAVCALGADAFLASELRTQELLQLVLDERNLPGSFSEPSRNLLGAASAGPRRAEPSRILLGTFSELSTRQVNAAAAAATITTATTAPAGS</sequence>
<organism evidence="2">
    <name type="scientific">Emiliania huxleyi</name>
    <name type="common">Coccolithophore</name>
    <name type="synonym">Pontosphaera huxleyi</name>
    <dbReference type="NCBI Taxonomy" id="2903"/>
    <lineage>
        <taxon>Eukaryota</taxon>
        <taxon>Haptista</taxon>
        <taxon>Haptophyta</taxon>
        <taxon>Prymnesiophyceae</taxon>
        <taxon>Isochrysidales</taxon>
        <taxon>Noelaerhabdaceae</taxon>
        <taxon>Emiliania</taxon>
    </lineage>
</organism>
<evidence type="ECO:0008006" key="3">
    <source>
        <dbReference type="Google" id="ProtNLM"/>
    </source>
</evidence>
<reference evidence="2" key="1">
    <citation type="submission" date="2021-01" db="EMBL/GenBank/DDBJ databases">
        <authorList>
            <person name="Corre E."/>
            <person name="Pelletier E."/>
            <person name="Niang G."/>
            <person name="Scheremetjew M."/>
            <person name="Finn R."/>
            <person name="Kale V."/>
            <person name="Holt S."/>
            <person name="Cochrane G."/>
            <person name="Meng A."/>
            <person name="Brown T."/>
            <person name="Cohen L."/>
        </authorList>
    </citation>
    <scope>NUCLEOTIDE SEQUENCE</scope>
    <source>
        <strain evidence="2">379</strain>
    </source>
</reference>
<dbReference type="EMBL" id="HBIR01021950">
    <property type="protein sequence ID" value="CAE0548278.1"/>
    <property type="molecule type" value="Transcribed_RNA"/>
</dbReference>
<proteinExistence type="predicted"/>
<dbReference type="SUPFAM" id="SSF46938">
    <property type="entry name" value="CRAL/TRIO N-terminal domain"/>
    <property type="match status" value="1"/>
</dbReference>
<protein>
    <recommendedName>
        <fullName evidence="3">CRAL/TRIO N-terminal domain-containing protein</fullName>
    </recommendedName>
</protein>